<reference evidence="3 4" key="1">
    <citation type="submission" date="2017-06" db="EMBL/GenBank/DDBJ databases">
        <authorList>
            <person name="Kim H.J."/>
            <person name="Triplett B.A."/>
        </authorList>
    </citation>
    <scope>NUCLEOTIDE SEQUENCE [LARGE SCALE GENOMIC DNA]</scope>
    <source>
        <strain evidence="3 4">DSM 44715</strain>
    </source>
</reference>
<feature type="region of interest" description="Disordered" evidence="1">
    <location>
        <begin position="157"/>
        <end position="190"/>
    </location>
</feature>
<keyword evidence="4" id="KW-1185">Reference proteome</keyword>
<organism evidence="3 4">
    <name type="scientific">Actinomadura meyerae</name>
    <dbReference type="NCBI Taxonomy" id="240840"/>
    <lineage>
        <taxon>Bacteria</taxon>
        <taxon>Bacillati</taxon>
        <taxon>Actinomycetota</taxon>
        <taxon>Actinomycetes</taxon>
        <taxon>Streptosporangiales</taxon>
        <taxon>Thermomonosporaceae</taxon>
        <taxon>Actinomadura</taxon>
    </lineage>
</organism>
<evidence type="ECO:0000313" key="4">
    <source>
        <dbReference type="Proteomes" id="UP000198318"/>
    </source>
</evidence>
<keyword evidence="2" id="KW-1133">Transmembrane helix</keyword>
<name>A0A239MFX5_9ACTN</name>
<dbReference type="Proteomes" id="UP000198318">
    <property type="component" value="Unassembled WGS sequence"/>
</dbReference>
<sequence>MRCPNCGTDTASSSPACMRCNAPLPPDDDATALDATARDPFAGPPPGETPSSGPFGEVPVPRDPVPPPWAAQSPTPWEQGGDFTTPMPPSDETERSTQLSPEPWASTQLSPEPWAEPPIWQPPPPPRRSRTPWLLGAAGAVVLLSVALAIVLWPSGSAGPRQPSAAVQQSAPQESAPASEGTVSETGDAGDVDAQAGAVNELLESMGATRSSLGTVVQEGCTTSGLQRILEERRGQLEKARELEVGALRNGTQMKEALIRALEASTASNQRYLDVAPGCPSDSEVADVNQRASSAKSEFIGYWTPIAEQAGLPARTESDI</sequence>
<dbReference type="EMBL" id="FZOR01000027">
    <property type="protein sequence ID" value="SNT40868.1"/>
    <property type="molecule type" value="Genomic_DNA"/>
</dbReference>
<proteinExistence type="predicted"/>
<protein>
    <recommendedName>
        <fullName evidence="5">Zinc-ribbon domain-containing protein</fullName>
    </recommendedName>
</protein>
<evidence type="ECO:0000313" key="3">
    <source>
        <dbReference type="EMBL" id="SNT40868.1"/>
    </source>
</evidence>
<feature type="compositionally biased region" description="Low complexity" evidence="1">
    <location>
        <begin position="49"/>
        <end position="59"/>
    </location>
</feature>
<feature type="compositionally biased region" description="Low complexity" evidence="1">
    <location>
        <begin position="160"/>
        <end position="179"/>
    </location>
</feature>
<feature type="compositionally biased region" description="Polar residues" evidence="1">
    <location>
        <begin position="96"/>
        <end position="110"/>
    </location>
</feature>
<dbReference type="AlphaFoldDB" id="A0A239MFX5"/>
<feature type="region of interest" description="Disordered" evidence="1">
    <location>
        <begin position="1"/>
        <end position="127"/>
    </location>
</feature>
<feature type="transmembrane region" description="Helical" evidence="2">
    <location>
        <begin position="133"/>
        <end position="153"/>
    </location>
</feature>
<evidence type="ECO:0008006" key="5">
    <source>
        <dbReference type="Google" id="ProtNLM"/>
    </source>
</evidence>
<evidence type="ECO:0000256" key="1">
    <source>
        <dbReference type="SAM" id="MobiDB-lite"/>
    </source>
</evidence>
<keyword evidence="2" id="KW-0472">Membrane</keyword>
<feature type="compositionally biased region" description="Pro residues" evidence="1">
    <location>
        <begin position="114"/>
        <end position="126"/>
    </location>
</feature>
<keyword evidence="2" id="KW-0812">Transmembrane</keyword>
<gene>
    <name evidence="3" type="ORF">SAMN05443665_1027106</name>
</gene>
<accession>A0A239MFX5</accession>
<evidence type="ECO:0000256" key="2">
    <source>
        <dbReference type="SAM" id="Phobius"/>
    </source>
</evidence>